<evidence type="ECO:0000313" key="2">
    <source>
        <dbReference type="Proteomes" id="UP001280121"/>
    </source>
</evidence>
<dbReference type="Proteomes" id="UP001280121">
    <property type="component" value="Unassembled WGS sequence"/>
</dbReference>
<reference evidence="1" key="1">
    <citation type="journal article" date="2023" name="Plant J.">
        <title>Genome sequences and population genomics provide insights into the demographic history, inbreeding, and mutation load of two 'living fossil' tree species of Dipteronia.</title>
        <authorList>
            <person name="Feng Y."/>
            <person name="Comes H.P."/>
            <person name="Chen J."/>
            <person name="Zhu S."/>
            <person name="Lu R."/>
            <person name="Zhang X."/>
            <person name="Li P."/>
            <person name="Qiu J."/>
            <person name="Olsen K.M."/>
            <person name="Qiu Y."/>
        </authorList>
    </citation>
    <scope>NUCLEOTIDE SEQUENCE</scope>
    <source>
        <strain evidence="1">KIB01</strain>
    </source>
</reference>
<name>A0AAE0CID9_9ROSI</name>
<gene>
    <name evidence="1" type="ORF">Ddye_012218</name>
</gene>
<proteinExistence type="predicted"/>
<sequence length="132" mass="15420">MVSIGYEGRIAKAFAFSRDSNYDQLLDKVYNVTGIDRDHYRMRSRLTDLLKTPQGDWYEGKLTRHVYFDAIAHIDGALNRVPTKFVDEDRCRFMASCFGHFLTMHREIKFSGGVIHQLLLRELYHNGPTDEM</sequence>
<organism evidence="1 2">
    <name type="scientific">Dipteronia dyeriana</name>
    <dbReference type="NCBI Taxonomy" id="168575"/>
    <lineage>
        <taxon>Eukaryota</taxon>
        <taxon>Viridiplantae</taxon>
        <taxon>Streptophyta</taxon>
        <taxon>Embryophyta</taxon>
        <taxon>Tracheophyta</taxon>
        <taxon>Spermatophyta</taxon>
        <taxon>Magnoliopsida</taxon>
        <taxon>eudicotyledons</taxon>
        <taxon>Gunneridae</taxon>
        <taxon>Pentapetalae</taxon>
        <taxon>rosids</taxon>
        <taxon>malvids</taxon>
        <taxon>Sapindales</taxon>
        <taxon>Sapindaceae</taxon>
        <taxon>Hippocastanoideae</taxon>
        <taxon>Acereae</taxon>
        <taxon>Dipteronia</taxon>
    </lineage>
</organism>
<comment type="caution">
    <text evidence="1">The sequence shown here is derived from an EMBL/GenBank/DDBJ whole genome shotgun (WGS) entry which is preliminary data.</text>
</comment>
<evidence type="ECO:0000313" key="1">
    <source>
        <dbReference type="EMBL" id="KAK2652362.1"/>
    </source>
</evidence>
<accession>A0AAE0CID9</accession>
<protein>
    <submittedName>
        <fullName evidence="1">Uncharacterized protein</fullName>
    </submittedName>
</protein>
<dbReference type="AlphaFoldDB" id="A0AAE0CID9"/>
<dbReference type="EMBL" id="JANJYI010000004">
    <property type="protein sequence ID" value="KAK2652362.1"/>
    <property type="molecule type" value="Genomic_DNA"/>
</dbReference>
<keyword evidence="2" id="KW-1185">Reference proteome</keyword>